<dbReference type="PANTHER" id="PTHR35278:SF1">
    <property type="entry name" value="F8K7.16"/>
    <property type="match status" value="1"/>
</dbReference>
<keyword evidence="3" id="KW-1185">Reference proteome</keyword>
<name>A0AAD7LWA6_QUISA</name>
<dbReference type="KEGG" id="qsa:O6P43_015154"/>
<feature type="compositionally biased region" description="Basic and acidic residues" evidence="1">
    <location>
        <begin position="98"/>
        <end position="117"/>
    </location>
</feature>
<sequence length="152" mass="18283">MRINMGFHLLHRKFLPCQSPEVGHGIGSVLHWINRKTRKHRRDIREKFGNTSEEFYSDESFSYQAPRHMEVIRSFSRRKRDYKNSQLRRSLRPRSHHARVEISRDLGYRHKRSDPIKHGKHGGIVHDIKVTQKSKFVHKGRKYREGLYQSQK</sequence>
<evidence type="ECO:0000313" key="3">
    <source>
        <dbReference type="Proteomes" id="UP001163823"/>
    </source>
</evidence>
<reference evidence="2" key="1">
    <citation type="journal article" date="2023" name="Science">
        <title>Elucidation of the pathway for biosynthesis of saponin adjuvants from the soapbark tree.</title>
        <authorList>
            <person name="Reed J."/>
            <person name="Orme A."/>
            <person name="El-Demerdash A."/>
            <person name="Owen C."/>
            <person name="Martin L.B.B."/>
            <person name="Misra R.C."/>
            <person name="Kikuchi S."/>
            <person name="Rejzek M."/>
            <person name="Martin A.C."/>
            <person name="Harkess A."/>
            <person name="Leebens-Mack J."/>
            <person name="Louveau T."/>
            <person name="Stephenson M.J."/>
            <person name="Osbourn A."/>
        </authorList>
    </citation>
    <scope>NUCLEOTIDE SEQUENCE</scope>
    <source>
        <strain evidence="2">S10</strain>
    </source>
</reference>
<dbReference type="Proteomes" id="UP001163823">
    <property type="component" value="Chromosome 6"/>
</dbReference>
<protein>
    <submittedName>
        <fullName evidence="2">Pre-mRNA-splicing factor 38A like</fullName>
    </submittedName>
</protein>
<feature type="region of interest" description="Disordered" evidence="1">
    <location>
        <begin position="79"/>
        <end position="123"/>
    </location>
</feature>
<organism evidence="2 3">
    <name type="scientific">Quillaja saponaria</name>
    <name type="common">Soap bark tree</name>
    <dbReference type="NCBI Taxonomy" id="32244"/>
    <lineage>
        <taxon>Eukaryota</taxon>
        <taxon>Viridiplantae</taxon>
        <taxon>Streptophyta</taxon>
        <taxon>Embryophyta</taxon>
        <taxon>Tracheophyta</taxon>
        <taxon>Spermatophyta</taxon>
        <taxon>Magnoliopsida</taxon>
        <taxon>eudicotyledons</taxon>
        <taxon>Gunneridae</taxon>
        <taxon>Pentapetalae</taxon>
        <taxon>rosids</taxon>
        <taxon>fabids</taxon>
        <taxon>Fabales</taxon>
        <taxon>Quillajaceae</taxon>
        <taxon>Quillaja</taxon>
    </lineage>
</organism>
<dbReference type="AlphaFoldDB" id="A0AAD7LWA6"/>
<proteinExistence type="predicted"/>
<comment type="caution">
    <text evidence="2">The sequence shown here is derived from an EMBL/GenBank/DDBJ whole genome shotgun (WGS) entry which is preliminary data.</text>
</comment>
<dbReference type="PANTHER" id="PTHR35278">
    <property type="entry name" value="TRANSMEMBRANE PROTEIN-RELATED"/>
    <property type="match status" value="1"/>
</dbReference>
<accession>A0AAD7LWA6</accession>
<dbReference type="EMBL" id="JARAOO010000006">
    <property type="protein sequence ID" value="KAJ7965529.1"/>
    <property type="molecule type" value="Genomic_DNA"/>
</dbReference>
<evidence type="ECO:0000256" key="1">
    <source>
        <dbReference type="SAM" id="MobiDB-lite"/>
    </source>
</evidence>
<evidence type="ECO:0000313" key="2">
    <source>
        <dbReference type="EMBL" id="KAJ7965529.1"/>
    </source>
</evidence>
<gene>
    <name evidence="2" type="ORF">O6P43_015154</name>
</gene>